<dbReference type="EMBL" id="JAOWRF010000148">
    <property type="protein sequence ID" value="MCV3213798.1"/>
    <property type="molecule type" value="Genomic_DNA"/>
</dbReference>
<name>A0ABT3AXF5_9CYAN</name>
<protein>
    <recommendedName>
        <fullName evidence="3">Transposase</fullName>
    </recommendedName>
</protein>
<accession>A0ABT3AXF5</accession>
<sequence>MALSFVVMLGFLQQAIAKINDPRLASNATRYSIFDTVLAAFSVFFMQCESFLEHQRQIHSRCGL</sequence>
<dbReference type="Proteomes" id="UP001526143">
    <property type="component" value="Unassembled WGS sequence"/>
</dbReference>
<evidence type="ECO:0000313" key="2">
    <source>
        <dbReference type="Proteomes" id="UP001526143"/>
    </source>
</evidence>
<keyword evidence="2" id="KW-1185">Reference proteome</keyword>
<proteinExistence type="predicted"/>
<reference evidence="1 2" key="1">
    <citation type="submission" date="2022-10" db="EMBL/GenBank/DDBJ databases">
        <title>Identification of biosynthetic pathway for the production of the potent trypsin inhibitor radiosumin.</title>
        <authorList>
            <person name="Fewer D.P."/>
            <person name="Delbaje E."/>
            <person name="Ouyang X."/>
            <person name="Agostino P.D."/>
            <person name="Wahlsten M."/>
            <person name="Jokela J."/>
            <person name="Permi P."/>
            <person name="Haapaniemi E."/>
            <person name="Koistinen H."/>
        </authorList>
    </citation>
    <scope>NUCLEOTIDE SEQUENCE [LARGE SCALE GENOMIC DNA]</scope>
    <source>
        <strain evidence="1 2">NIES-515</strain>
    </source>
</reference>
<dbReference type="RefSeq" id="WP_263745323.1">
    <property type="nucleotide sequence ID" value="NZ_JAOWRF010000148.1"/>
</dbReference>
<comment type="caution">
    <text evidence="1">The sequence shown here is derived from an EMBL/GenBank/DDBJ whole genome shotgun (WGS) entry which is preliminary data.</text>
</comment>
<gene>
    <name evidence="1" type="ORF">OGM63_09795</name>
</gene>
<evidence type="ECO:0008006" key="3">
    <source>
        <dbReference type="Google" id="ProtNLM"/>
    </source>
</evidence>
<evidence type="ECO:0000313" key="1">
    <source>
        <dbReference type="EMBL" id="MCV3213798.1"/>
    </source>
</evidence>
<organism evidence="1 2">
    <name type="scientific">Plectonema radiosum NIES-515</name>
    <dbReference type="NCBI Taxonomy" id="2986073"/>
    <lineage>
        <taxon>Bacteria</taxon>
        <taxon>Bacillati</taxon>
        <taxon>Cyanobacteriota</taxon>
        <taxon>Cyanophyceae</taxon>
        <taxon>Oscillatoriophycideae</taxon>
        <taxon>Oscillatoriales</taxon>
        <taxon>Microcoleaceae</taxon>
        <taxon>Plectonema</taxon>
    </lineage>
</organism>